<feature type="region of interest" description="Disordered" evidence="3">
    <location>
        <begin position="30"/>
        <end position="58"/>
    </location>
</feature>
<dbReference type="SUPFAM" id="SSF52833">
    <property type="entry name" value="Thioredoxin-like"/>
    <property type="match status" value="1"/>
</dbReference>
<keyword evidence="7" id="KW-1185">Reference proteome</keyword>
<dbReference type="InterPro" id="IPR012336">
    <property type="entry name" value="Thioredoxin-like_fold"/>
</dbReference>
<dbReference type="InterPro" id="IPR013766">
    <property type="entry name" value="Thioredoxin_domain"/>
</dbReference>
<dbReference type="InterPro" id="IPR036249">
    <property type="entry name" value="Thioredoxin-like_sf"/>
</dbReference>
<dbReference type="Proteomes" id="UP001597213">
    <property type="component" value="Unassembled WGS sequence"/>
</dbReference>
<dbReference type="Gene3D" id="3.40.30.10">
    <property type="entry name" value="Glutaredoxin"/>
    <property type="match status" value="1"/>
</dbReference>
<evidence type="ECO:0000256" key="3">
    <source>
        <dbReference type="SAM" id="MobiDB-lite"/>
    </source>
</evidence>
<accession>A0ABW4R2U8</accession>
<comment type="similarity">
    <text evidence="2">Belongs to the thioredoxin family. DsbA subfamily.</text>
</comment>
<dbReference type="Pfam" id="PF13462">
    <property type="entry name" value="Thioredoxin_4"/>
    <property type="match status" value="1"/>
</dbReference>
<evidence type="ECO:0000259" key="5">
    <source>
        <dbReference type="PROSITE" id="PS51352"/>
    </source>
</evidence>
<name>A0ABW4R2U8_9RHOB</name>
<evidence type="ECO:0000256" key="2">
    <source>
        <dbReference type="ARBA" id="ARBA00005791"/>
    </source>
</evidence>
<sequence>MTSLRKLAPAAMLAAATVFAGLPALAQTATTEPATPAPAQNTPAPAQSTPAPADQATAPAATPAILPDHVLGSETAPVTVVEYASFTCPHCAAFNKDVWPKMKAEYVDTGKVKFIQREVYFDQFGLWAGVLANCAPAEKYYPISDMLFEEQKTWIGDGQPQSIADNLKKIGIKAGLTNEQMDACFADKAKVEQLIATFQKNAGDDKVNATPSFFIGGQAVSNGPWEDIKKVIDEKLAAAK</sequence>
<evidence type="ECO:0000313" key="6">
    <source>
        <dbReference type="EMBL" id="MFD1880259.1"/>
    </source>
</evidence>
<dbReference type="PANTHER" id="PTHR13887:SF56">
    <property type="entry name" value="THIOREDOXIN-LIKE REDUCTASE RV2466C"/>
    <property type="match status" value="1"/>
</dbReference>
<feature type="chain" id="PRO_5047423170" evidence="4">
    <location>
        <begin position="27"/>
        <end position="240"/>
    </location>
</feature>
<gene>
    <name evidence="6" type="ORF">ACFSCT_00830</name>
</gene>
<dbReference type="RefSeq" id="WP_379139408.1">
    <property type="nucleotide sequence ID" value="NZ_JBHUEN010000003.1"/>
</dbReference>
<comment type="function">
    <text evidence="1">May be required for disulfide bond formation in some proteins.</text>
</comment>
<reference evidence="7" key="1">
    <citation type="journal article" date="2019" name="Int. J. Syst. Evol. Microbiol.">
        <title>The Global Catalogue of Microorganisms (GCM) 10K type strain sequencing project: providing services to taxonomists for standard genome sequencing and annotation.</title>
        <authorList>
            <consortium name="The Broad Institute Genomics Platform"/>
            <consortium name="The Broad Institute Genome Sequencing Center for Infectious Disease"/>
            <person name="Wu L."/>
            <person name="Ma J."/>
        </authorList>
    </citation>
    <scope>NUCLEOTIDE SEQUENCE [LARGE SCALE GENOMIC DNA]</scope>
    <source>
        <strain evidence="7">CCUG 56029</strain>
    </source>
</reference>
<feature type="domain" description="Thioredoxin" evidence="5">
    <location>
        <begin position="38"/>
        <end position="237"/>
    </location>
</feature>
<keyword evidence="4" id="KW-0732">Signal</keyword>
<evidence type="ECO:0000313" key="7">
    <source>
        <dbReference type="Proteomes" id="UP001597213"/>
    </source>
</evidence>
<evidence type="ECO:0000256" key="1">
    <source>
        <dbReference type="ARBA" id="ARBA00003565"/>
    </source>
</evidence>
<feature type="signal peptide" evidence="4">
    <location>
        <begin position="1"/>
        <end position="26"/>
    </location>
</feature>
<dbReference type="PROSITE" id="PS51352">
    <property type="entry name" value="THIOREDOXIN_2"/>
    <property type="match status" value="1"/>
</dbReference>
<proteinExistence type="inferred from homology"/>
<evidence type="ECO:0000256" key="4">
    <source>
        <dbReference type="SAM" id="SignalP"/>
    </source>
</evidence>
<protein>
    <submittedName>
        <fullName evidence="6">DsbA family protein</fullName>
    </submittedName>
</protein>
<comment type="caution">
    <text evidence="6">The sequence shown here is derived from an EMBL/GenBank/DDBJ whole genome shotgun (WGS) entry which is preliminary data.</text>
</comment>
<dbReference type="PANTHER" id="PTHR13887">
    <property type="entry name" value="GLUTATHIONE S-TRANSFERASE KAPPA"/>
    <property type="match status" value="1"/>
</dbReference>
<dbReference type="EMBL" id="JBHUEN010000003">
    <property type="protein sequence ID" value="MFD1880259.1"/>
    <property type="molecule type" value="Genomic_DNA"/>
</dbReference>
<organism evidence="6 7">
    <name type="scientific">Paracoccus pacificus</name>
    <dbReference type="NCBI Taxonomy" id="1463598"/>
    <lineage>
        <taxon>Bacteria</taxon>
        <taxon>Pseudomonadati</taxon>
        <taxon>Pseudomonadota</taxon>
        <taxon>Alphaproteobacteria</taxon>
        <taxon>Rhodobacterales</taxon>
        <taxon>Paracoccaceae</taxon>
        <taxon>Paracoccus</taxon>
    </lineage>
</organism>